<organism evidence="1 2">
    <name type="scientific">Nonomuraea mesophila</name>
    <dbReference type="NCBI Taxonomy" id="2530382"/>
    <lineage>
        <taxon>Bacteria</taxon>
        <taxon>Bacillati</taxon>
        <taxon>Actinomycetota</taxon>
        <taxon>Actinomycetes</taxon>
        <taxon>Streptosporangiales</taxon>
        <taxon>Streptosporangiaceae</taxon>
        <taxon>Nonomuraea</taxon>
    </lineage>
</organism>
<evidence type="ECO:0000313" key="1">
    <source>
        <dbReference type="EMBL" id="TDE46466.1"/>
    </source>
</evidence>
<dbReference type="EMBL" id="SMLD01000062">
    <property type="protein sequence ID" value="TDE46466.1"/>
    <property type="molecule type" value="Genomic_DNA"/>
</dbReference>
<accession>A0A4R5FB94</accession>
<sequence length="102" mass="11426">MKMLGSGRARPFTAHDPPPRFTALLRAAGFRAAAVDTVRWRHRAGLGSWWDDIVQAGGRRFAVISRLPPETVERVRACYLRLAEPYVLEGFPVCAHLARATR</sequence>
<keyword evidence="2" id="KW-1185">Reference proteome</keyword>
<protein>
    <submittedName>
        <fullName evidence="1">Uncharacterized protein</fullName>
    </submittedName>
</protein>
<gene>
    <name evidence="1" type="ORF">E1295_23210</name>
</gene>
<dbReference type="AlphaFoldDB" id="A0A4R5FB94"/>
<comment type="caution">
    <text evidence="1">The sequence shown here is derived from an EMBL/GenBank/DDBJ whole genome shotgun (WGS) entry which is preliminary data.</text>
</comment>
<name>A0A4R5FB94_9ACTN</name>
<evidence type="ECO:0000313" key="2">
    <source>
        <dbReference type="Proteomes" id="UP000295136"/>
    </source>
</evidence>
<reference evidence="1 2" key="1">
    <citation type="submission" date="2019-03" db="EMBL/GenBank/DDBJ databases">
        <title>Draft genome sequences of novel Actinobacteria.</title>
        <authorList>
            <person name="Sahin N."/>
            <person name="Ay H."/>
            <person name="Saygin H."/>
        </authorList>
    </citation>
    <scope>NUCLEOTIDE SEQUENCE [LARGE SCALE GENOMIC DNA]</scope>
    <source>
        <strain evidence="1 2">6K102</strain>
    </source>
</reference>
<dbReference type="Proteomes" id="UP000295136">
    <property type="component" value="Unassembled WGS sequence"/>
</dbReference>
<proteinExistence type="predicted"/>